<evidence type="ECO:0008006" key="4">
    <source>
        <dbReference type="Google" id="ProtNLM"/>
    </source>
</evidence>
<feature type="transmembrane region" description="Helical" evidence="1">
    <location>
        <begin position="6"/>
        <end position="24"/>
    </location>
</feature>
<name>A0ABS2MX30_9BACI</name>
<reference evidence="2 3" key="1">
    <citation type="submission" date="2021-01" db="EMBL/GenBank/DDBJ databases">
        <title>Genomic Encyclopedia of Type Strains, Phase IV (KMG-IV): sequencing the most valuable type-strain genomes for metagenomic binning, comparative biology and taxonomic classification.</title>
        <authorList>
            <person name="Goeker M."/>
        </authorList>
    </citation>
    <scope>NUCLEOTIDE SEQUENCE [LARGE SCALE GENOMIC DNA]</scope>
    <source>
        <strain evidence="2 3">DSM 23711</strain>
    </source>
</reference>
<keyword evidence="1" id="KW-0812">Transmembrane</keyword>
<accession>A0ABS2MX30</accession>
<evidence type="ECO:0000313" key="3">
    <source>
        <dbReference type="Proteomes" id="UP001296943"/>
    </source>
</evidence>
<keyword evidence="3" id="KW-1185">Reference proteome</keyword>
<proteinExistence type="predicted"/>
<protein>
    <recommendedName>
        <fullName evidence="4">DUF3899 domain-containing protein</fullName>
    </recommendedName>
</protein>
<dbReference type="RefSeq" id="WP_204497850.1">
    <property type="nucleotide sequence ID" value="NZ_JAFBDR010000003.1"/>
</dbReference>
<evidence type="ECO:0000313" key="2">
    <source>
        <dbReference type="EMBL" id="MBM7570440.1"/>
    </source>
</evidence>
<gene>
    <name evidence="2" type="ORF">JOC48_000918</name>
</gene>
<dbReference type="Proteomes" id="UP001296943">
    <property type="component" value="Unassembled WGS sequence"/>
</dbReference>
<evidence type="ECO:0000256" key="1">
    <source>
        <dbReference type="SAM" id="Phobius"/>
    </source>
</evidence>
<keyword evidence="1" id="KW-1133">Transmembrane helix</keyword>
<keyword evidence="1" id="KW-0472">Membrane</keyword>
<comment type="caution">
    <text evidence="2">The sequence shown here is derived from an EMBL/GenBank/DDBJ whole genome shotgun (WGS) entry which is preliminary data.</text>
</comment>
<dbReference type="EMBL" id="JAFBDR010000003">
    <property type="protein sequence ID" value="MBM7570440.1"/>
    <property type="molecule type" value="Genomic_DNA"/>
</dbReference>
<organism evidence="2 3">
    <name type="scientific">Aquibacillus albus</name>
    <dbReference type="NCBI Taxonomy" id="1168171"/>
    <lineage>
        <taxon>Bacteria</taxon>
        <taxon>Bacillati</taxon>
        <taxon>Bacillota</taxon>
        <taxon>Bacilli</taxon>
        <taxon>Bacillales</taxon>
        <taxon>Bacillaceae</taxon>
        <taxon>Aquibacillus</taxon>
    </lineage>
</organism>
<feature type="transmembrane region" description="Helical" evidence="1">
    <location>
        <begin position="64"/>
        <end position="86"/>
    </location>
</feature>
<sequence>MIFIGFILLIGFVVLDFYLFRIIFRSFFDDTDHFFECLKLDFRPNIISFFKGELRRDWAAEFRIGMFFFVCIIILIFEFLILRGFFQ</sequence>